<organism evidence="2 3">
    <name type="scientific">Candidatus Dormiibacter inghamiae</name>
    <dbReference type="NCBI Taxonomy" id="3127013"/>
    <lineage>
        <taxon>Bacteria</taxon>
        <taxon>Bacillati</taxon>
        <taxon>Candidatus Dormiibacterota</taxon>
        <taxon>Candidatus Dormibacteria</taxon>
        <taxon>Candidatus Dormibacterales</taxon>
        <taxon>Candidatus Dormibacteraceae</taxon>
        <taxon>Candidatus Dormiibacter</taxon>
    </lineage>
</organism>
<protein>
    <submittedName>
        <fullName evidence="2">Uncharacterized protein</fullName>
    </submittedName>
</protein>
<dbReference type="EMBL" id="JAEKNQ010000009">
    <property type="protein sequence ID" value="MBJ7601838.1"/>
    <property type="molecule type" value="Genomic_DNA"/>
</dbReference>
<name>A0A934KFW9_9BACT</name>
<dbReference type="RefSeq" id="WP_338176209.1">
    <property type="nucleotide sequence ID" value="NZ_JAEKNQ010000009.1"/>
</dbReference>
<feature type="compositionally biased region" description="Basic and acidic residues" evidence="1">
    <location>
        <begin position="1"/>
        <end position="10"/>
    </location>
</feature>
<feature type="region of interest" description="Disordered" evidence="1">
    <location>
        <begin position="104"/>
        <end position="134"/>
    </location>
</feature>
<dbReference type="Proteomes" id="UP000620075">
    <property type="component" value="Unassembled WGS sequence"/>
</dbReference>
<sequence length="308" mass="30502">MTRISFDEPSKATVNSNSPGLEVVNQSSGQFTISRGIGLKGSGDQGVVGVGVTGVTGTSITGTGVHGESSFGRGVTGHSQQTDGIQGLSDNGTGVFGEGPTHGVHGKSGQGAGVYGQNTEGGDGVTGNSGNGTGVAGISSRGTGVYGRSDSDFGKAGYFQGDVTVTGDICLGNADCAEDFDVVDAADATPGTVMVLHSSGAVRASENAYDTTVVGVVSGAGGLRPGIILDRESPSPERRPLALMGKVYCKVDASYAPIAVGDLLVSSPTHGHAMTVRDRAAAFGSVIGKALGDLASGTGVIPILVGLR</sequence>
<evidence type="ECO:0000256" key="1">
    <source>
        <dbReference type="SAM" id="MobiDB-lite"/>
    </source>
</evidence>
<proteinExistence type="predicted"/>
<reference evidence="2 3" key="1">
    <citation type="submission" date="2020-10" db="EMBL/GenBank/DDBJ databases">
        <title>Ca. Dormibacterota MAGs.</title>
        <authorList>
            <person name="Montgomery K."/>
        </authorList>
    </citation>
    <scope>NUCLEOTIDE SEQUENCE [LARGE SCALE GENOMIC DNA]</scope>
    <source>
        <strain evidence="2">SC8811_S16_3</strain>
    </source>
</reference>
<gene>
    <name evidence="2" type="ORF">JF888_01360</name>
</gene>
<comment type="caution">
    <text evidence="2">The sequence shown here is derived from an EMBL/GenBank/DDBJ whole genome shotgun (WGS) entry which is preliminary data.</text>
</comment>
<accession>A0A934KFW9</accession>
<feature type="region of interest" description="Disordered" evidence="1">
    <location>
        <begin position="1"/>
        <end position="21"/>
    </location>
</feature>
<feature type="compositionally biased region" description="Gly residues" evidence="1">
    <location>
        <begin position="106"/>
        <end position="134"/>
    </location>
</feature>
<feature type="compositionally biased region" description="Polar residues" evidence="1">
    <location>
        <begin position="12"/>
        <end position="21"/>
    </location>
</feature>
<evidence type="ECO:0000313" key="3">
    <source>
        <dbReference type="Proteomes" id="UP000620075"/>
    </source>
</evidence>
<dbReference type="AlphaFoldDB" id="A0A934KFW9"/>
<evidence type="ECO:0000313" key="2">
    <source>
        <dbReference type="EMBL" id="MBJ7601838.1"/>
    </source>
</evidence>